<dbReference type="Gene3D" id="3.40.50.300">
    <property type="entry name" value="P-loop containing nucleotide triphosphate hydrolases"/>
    <property type="match status" value="1"/>
</dbReference>
<dbReference type="InterPro" id="IPR018647">
    <property type="entry name" value="SLFN_3-like_DNA/RNA_helicase"/>
</dbReference>
<organism evidence="2 3">
    <name type="scientific">Georgenia soli</name>
    <dbReference type="NCBI Taxonomy" id="638953"/>
    <lineage>
        <taxon>Bacteria</taxon>
        <taxon>Bacillati</taxon>
        <taxon>Actinomycetota</taxon>
        <taxon>Actinomycetes</taxon>
        <taxon>Micrococcales</taxon>
        <taxon>Bogoriellaceae</taxon>
        <taxon>Georgenia</taxon>
    </lineage>
</organism>
<accession>A0A2A9EQ72</accession>
<name>A0A2A9EQ72_9MICO</name>
<dbReference type="SMART" id="SM00382">
    <property type="entry name" value="AAA"/>
    <property type="match status" value="1"/>
</dbReference>
<dbReference type="SUPFAM" id="SSF52540">
    <property type="entry name" value="P-loop containing nucleoside triphosphate hydrolases"/>
    <property type="match status" value="1"/>
</dbReference>
<dbReference type="AlphaFoldDB" id="A0A2A9EQ72"/>
<dbReference type="InterPro" id="IPR003593">
    <property type="entry name" value="AAA+_ATPase"/>
</dbReference>
<evidence type="ECO:0000259" key="1">
    <source>
        <dbReference type="SMART" id="SM00382"/>
    </source>
</evidence>
<keyword evidence="3" id="KW-1185">Reference proteome</keyword>
<protein>
    <recommendedName>
        <fullName evidence="1">AAA+ ATPase domain-containing protein</fullName>
    </recommendedName>
</protein>
<dbReference type="EMBL" id="PDJI01000004">
    <property type="protein sequence ID" value="PFG41058.1"/>
    <property type="molecule type" value="Genomic_DNA"/>
</dbReference>
<gene>
    <name evidence="2" type="ORF">ATJ97_3604</name>
</gene>
<proteinExistence type="predicted"/>
<dbReference type="CDD" id="cd00009">
    <property type="entry name" value="AAA"/>
    <property type="match status" value="1"/>
</dbReference>
<reference evidence="2 3" key="1">
    <citation type="submission" date="2017-10" db="EMBL/GenBank/DDBJ databases">
        <title>Sequencing the genomes of 1000 actinobacteria strains.</title>
        <authorList>
            <person name="Klenk H.-P."/>
        </authorList>
    </citation>
    <scope>NUCLEOTIDE SEQUENCE [LARGE SCALE GENOMIC DNA]</scope>
    <source>
        <strain evidence="2 3">DSM 21838</strain>
    </source>
</reference>
<dbReference type="Proteomes" id="UP000222106">
    <property type="component" value="Unassembled WGS sequence"/>
</dbReference>
<evidence type="ECO:0000313" key="2">
    <source>
        <dbReference type="EMBL" id="PFG41058.1"/>
    </source>
</evidence>
<evidence type="ECO:0000313" key="3">
    <source>
        <dbReference type="Proteomes" id="UP000222106"/>
    </source>
</evidence>
<dbReference type="Pfam" id="PF09848">
    <property type="entry name" value="SLFN-g3_helicase"/>
    <property type="match status" value="1"/>
</dbReference>
<dbReference type="OrthoDB" id="3193269at2"/>
<feature type="domain" description="AAA+ ATPase" evidence="1">
    <location>
        <begin position="262"/>
        <end position="392"/>
    </location>
</feature>
<comment type="caution">
    <text evidence="2">The sequence shown here is derived from an EMBL/GenBank/DDBJ whole genome shotgun (WGS) entry which is preliminary data.</text>
</comment>
<sequence length="628" mass="69933">MGNVRLGARALGEGIRGNFSVLEEALENYLVFEGAGRPGPGERRSWRGSLPVLARDLEDAGLSEVEVILEYRLPLSSKRADAILAGVHPKTGRPSYVVVELKQWSGATRWEDSDTLVDVAAAPYRPSLHPGLQVAGYGEYLRDFVRALDEEPDPLAGVAYLHNATDGTVADLWDRQQTNLSRMFTGQRRGEFIDFLKTRLAPEPGRDAADAFISSSIAPSKQLLSVAAKEIQEREQFVLLDEQRVAYELVLRAVEKARRADSKTVVVVTGSPGSGKSVIALSLLGELARRGRTVLHATGSKSFTQTMRQVAGKGSTRSKNLFKYFNSFMSAEPNDLDVIVLDEAHRIREKSVNRYTPKQLREHARLQVDELMDVARVPVFLLDEHQVVRPGEMGTVADIKAHAAARGLPVQQVDLNGQFRSGGSDVYLNWVHALLGLGNDPEAETPVWRDEPTFSVDVVDSVEEMEGRLRARFEAGENARITAGYCWPWSNPNTDGSLVRDVKIGEWAKPWNLKSDRAIGGAPPSWLWAYDPAGFEQVGCVYTAQGFEYSWNGVILGPDLVWRDDRWVSRREYNRDPDFKSTKTVDDVTFDRLVRHVYKVLLTRGLRGTLLYSTDDETLSMLRGLVNP</sequence>
<dbReference type="InterPro" id="IPR027417">
    <property type="entry name" value="P-loop_NTPase"/>
</dbReference>